<feature type="domain" description="S1 motif" evidence="12">
    <location>
        <begin position="468"/>
        <end position="539"/>
    </location>
</feature>
<dbReference type="GO" id="GO:0033290">
    <property type="term" value="C:eukaryotic 48S preinitiation complex"/>
    <property type="evidence" value="ECO:0007669"/>
    <property type="project" value="TreeGrafter"/>
</dbReference>
<feature type="compositionally biased region" description="Basic and acidic residues" evidence="10">
    <location>
        <begin position="448"/>
        <end position="457"/>
    </location>
</feature>
<dbReference type="GO" id="GO:0043022">
    <property type="term" value="F:ribosome binding"/>
    <property type="evidence" value="ECO:0007669"/>
    <property type="project" value="TreeGrafter"/>
</dbReference>
<feature type="compositionally biased region" description="Basic and acidic residues" evidence="10">
    <location>
        <begin position="67"/>
        <end position="79"/>
    </location>
</feature>
<evidence type="ECO:0000256" key="3">
    <source>
        <dbReference type="ARBA" id="ARBA00020409"/>
    </source>
</evidence>
<dbReference type="PROSITE" id="PS50126">
    <property type="entry name" value="S1"/>
    <property type="match status" value="1"/>
</dbReference>
<evidence type="ECO:0000259" key="12">
    <source>
        <dbReference type="PROSITE" id="PS50126"/>
    </source>
</evidence>
<evidence type="ECO:0000256" key="9">
    <source>
        <dbReference type="ARBA" id="ARBA00060206"/>
    </source>
</evidence>
<accession>A0A5B0Q659</accession>
<evidence type="ECO:0000256" key="7">
    <source>
        <dbReference type="ARBA" id="ARBA00022884"/>
    </source>
</evidence>
<evidence type="ECO:0000256" key="4">
    <source>
        <dbReference type="ARBA" id="ARBA00022490"/>
    </source>
</evidence>
<dbReference type="PANTHER" id="PTHR10602">
    <property type="entry name" value="EUKARYOTIC TRANSLATION INITIATION FACTOR 2 SUBUNIT 1"/>
    <property type="match status" value="1"/>
</dbReference>
<evidence type="ECO:0000256" key="5">
    <source>
        <dbReference type="ARBA" id="ARBA00022540"/>
    </source>
</evidence>
<feature type="region of interest" description="Disordered" evidence="10">
    <location>
        <begin position="360"/>
        <end position="385"/>
    </location>
</feature>
<dbReference type="SUPFAM" id="SSF116742">
    <property type="entry name" value="eIF2alpha middle domain-like"/>
    <property type="match status" value="1"/>
</dbReference>
<dbReference type="PANTHER" id="PTHR10602:SF0">
    <property type="entry name" value="EUKARYOTIC TRANSLATION INITIATION FACTOR 2 SUBUNIT 1"/>
    <property type="match status" value="1"/>
</dbReference>
<reference evidence="13 14" key="1">
    <citation type="submission" date="2019-05" db="EMBL/GenBank/DDBJ databases">
        <title>Emergence of the Ug99 lineage of the wheat stem rust pathogen through somatic hybridization.</title>
        <authorList>
            <person name="Li F."/>
            <person name="Upadhyaya N.M."/>
            <person name="Sperschneider J."/>
            <person name="Matny O."/>
            <person name="Nguyen-Phuc H."/>
            <person name="Mago R."/>
            <person name="Raley C."/>
            <person name="Miller M.E."/>
            <person name="Silverstein K.A.T."/>
            <person name="Henningsen E."/>
            <person name="Hirsch C.D."/>
            <person name="Visser B."/>
            <person name="Pretorius Z.A."/>
            <person name="Steffenson B.J."/>
            <person name="Schwessinger B."/>
            <person name="Dodds P.N."/>
            <person name="Figueroa M."/>
        </authorList>
    </citation>
    <scope>NUCLEOTIDE SEQUENCE [LARGE SCALE GENOMIC DNA]</scope>
    <source>
        <strain evidence="13">21-0</strain>
    </source>
</reference>
<keyword evidence="11" id="KW-0732">Signal</keyword>
<dbReference type="SUPFAM" id="SSF110993">
    <property type="entry name" value="eIF-2-alpha, C-terminal domain"/>
    <property type="match status" value="1"/>
</dbReference>
<dbReference type="Gene3D" id="2.40.50.140">
    <property type="entry name" value="Nucleic acid-binding proteins"/>
    <property type="match status" value="1"/>
</dbReference>
<dbReference type="Pfam" id="PF07541">
    <property type="entry name" value="EIF_2_alpha"/>
    <property type="match status" value="1"/>
</dbReference>
<feature type="region of interest" description="Disordered" evidence="10">
    <location>
        <begin position="245"/>
        <end position="274"/>
    </location>
</feature>
<proteinExistence type="inferred from homology"/>
<dbReference type="Proteomes" id="UP000324748">
    <property type="component" value="Unassembled WGS sequence"/>
</dbReference>
<keyword evidence="7" id="KW-0694">RNA-binding</keyword>
<comment type="function">
    <text evidence="9">eIF-2 functions in the early steps of protein synthesis by forming a ternary complex with GTP and initiator tRNA. This complex binds to a 40S ribosomal subunit, followed by mRNA binding to form a 43S pre-initiation complex. Junction of the 60S ribosomal subunit to form the 80S initiation complex is preceded by hydrolysis of the GTP bound to eIF-2 and release of an eIF-2-GDP binary complex. In order for eIF-2 to recycle and catalyze another round of initiation, the GDP bound to eIF-2 must exchange with GTP by way of a reaction catalyzed by eIF2B.</text>
</comment>
<dbReference type="FunFam" id="2.40.50.140:FF:000015">
    <property type="entry name" value="Eukaryotic translation initiation factor 2 subunit alpha"/>
    <property type="match status" value="1"/>
</dbReference>
<keyword evidence="6" id="KW-0597">Phosphoprotein</keyword>
<dbReference type="OrthoDB" id="1685042at2759"/>
<dbReference type="SUPFAM" id="SSF50249">
    <property type="entry name" value="Nucleic acid-binding proteins"/>
    <property type="match status" value="1"/>
</dbReference>
<dbReference type="CDD" id="cd04452">
    <property type="entry name" value="S1_IF2_alpha"/>
    <property type="match status" value="1"/>
</dbReference>
<evidence type="ECO:0000256" key="8">
    <source>
        <dbReference type="ARBA" id="ARBA00022917"/>
    </source>
</evidence>
<feature type="compositionally biased region" description="Basic and acidic residues" evidence="10">
    <location>
        <begin position="254"/>
        <end position="274"/>
    </location>
</feature>
<comment type="subcellular location">
    <subcellularLocation>
        <location evidence="1">Cytoplasm</location>
        <location evidence="1">Cytosol</location>
    </subcellularLocation>
</comment>
<evidence type="ECO:0000256" key="1">
    <source>
        <dbReference type="ARBA" id="ARBA00004514"/>
    </source>
</evidence>
<feature type="region of interest" description="Disordered" evidence="10">
    <location>
        <begin position="20"/>
        <end position="159"/>
    </location>
</feature>
<dbReference type="FunFam" id="3.30.70.1130:FF:000001">
    <property type="entry name" value="Eukaryotic translation initiation factor 2 subunit 1"/>
    <property type="match status" value="1"/>
</dbReference>
<dbReference type="SMART" id="SM00316">
    <property type="entry name" value="S1"/>
    <property type="match status" value="1"/>
</dbReference>
<protein>
    <recommendedName>
        <fullName evidence="3">Eukaryotic translation initiation factor 2 subunit alpha</fullName>
    </recommendedName>
</protein>
<dbReference type="EMBL" id="VSWC01000028">
    <property type="protein sequence ID" value="KAA1108658.1"/>
    <property type="molecule type" value="Genomic_DNA"/>
</dbReference>
<comment type="caution">
    <text evidence="13">The sequence shown here is derived from an EMBL/GenBank/DDBJ whole genome shotgun (WGS) entry which is preliminary data.</text>
</comment>
<evidence type="ECO:0000256" key="11">
    <source>
        <dbReference type="SAM" id="SignalP"/>
    </source>
</evidence>
<feature type="region of interest" description="Disordered" evidence="10">
    <location>
        <begin position="418"/>
        <end position="465"/>
    </location>
</feature>
<feature type="compositionally biased region" description="Basic and acidic residues" evidence="10">
    <location>
        <begin position="195"/>
        <end position="216"/>
    </location>
</feature>
<keyword evidence="5" id="KW-0396">Initiation factor</keyword>
<feature type="region of interest" description="Disordered" evidence="10">
    <location>
        <begin position="187"/>
        <end position="216"/>
    </location>
</feature>
<feature type="signal peptide" evidence="11">
    <location>
        <begin position="1"/>
        <end position="17"/>
    </location>
</feature>
<dbReference type="InterPro" id="IPR003029">
    <property type="entry name" value="S1_domain"/>
</dbReference>
<comment type="similarity">
    <text evidence="2">Belongs to the eIF-2-alpha family.</text>
</comment>
<keyword evidence="14" id="KW-1185">Reference proteome</keyword>
<dbReference type="Gene3D" id="3.30.70.1130">
    <property type="entry name" value="EIF_2_alpha"/>
    <property type="match status" value="1"/>
</dbReference>
<evidence type="ECO:0000256" key="2">
    <source>
        <dbReference type="ARBA" id="ARBA00007223"/>
    </source>
</evidence>
<evidence type="ECO:0000313" key="14">
    <source>
        <dbReference type="Proteomes" id="UP000324748"/>
    </source>
</evidence>
<dbReference type="Gene3D" id="1.10.150.190">
    <property type="entry name" value="Translation initiation factor 2, subunit 1, domain 2"/>
    <property type="match status" value="1"/>
</dbReference>
<name>A0A5B0Q659_PUCGR</name>
<gene>
    <name evidence="13" type="ORF">PGT21_020260</name>
</gene>
<organism evidence="13 14">
    <name type="scientific">Puccinia graminis f. sp. tritici</name>
    <dbReference type="NCBI Taxonomy" id="56615"/>
    <lineage>
        <taxon>Eukaryota</taxon>
        <taxon>Fungi</taxon>
        <taxon>Dikarya</taxon>
        <taxon>Basidiomycota</taxon>
        <taxon>Pucciniomycotina</taxon>
        <taxon>Pucciniomycetes</taxon>
        <taxon>Pucciniales</taxon>
        <taxon>Pucciniaceae</taxon>
        <taxon>Puccinia</taxon>
    </lineage>
</organism>
<dbReference type="InterPro" id="IPR024055">
    <property type="entry name" value="TIF2_asu_C"/>
</dbReference>
<dbReference type="GO" id="GO:0005829">
    <property type="term" value="C:cytosol"/>
    <property type="evidence" value="ECO:0007669"/>
    <property type="project" value="UniProtKB-SubCell"/>
</dbReference>
<evidence type="ECO:0000313" key="13">
    <source>
        <dbReference type="EMBL" id="KAA1108658.1"/>
    </source>
</evidence>
<keyword evidence="4" id="KW-0963">Cytoplasm</keyword>
<dbReference type="InterPro" id="IPR044126">
    <property type="entry name" value="S1_IF2_alpha"/>
</dbReference>
<feature type="region of interest" description="Disordered" evidence="10">
    <location>
        <begin position="306"/>
        <end position="345"/>
    </location>
</feature>
<sequence>MHYSCLLALVLAAVALARPHPDGPEALYRQTKVPGGRARGNGRRSFLPMDFATKPNGRFGSDSLDGDYPKSGDYSKPRGTEGYGAPTDGIRLHSSPDYSASRYPSEQSGDRLAGVDDSFAQDGRGMPTTGVQGLGDDERKTGSYPSTRDSLPTDHDNYKRDGGSSFMGLDSLMSLGDSFAQKGKSALGGFPGLADDERTESYPRSRDSFSMDHDNYKRDGGNSIMGLGDSLMSLGDSVAQKGRSALGGFPGLTDDERSESYPRSRDSFPMDHDNYKRDGGNSFMGLDSLMSLGDSFAQNGKSALGGFPGLADDEKTESYPSSRSSSMGRDYNKRDGGDSITGLGDSLMNLGQSLAQNARDSLGSGRLTDGQETEDYPSQKDSYMGPTYQKRDFLFGGMGEDKMGLDGIKGLSGLGGNLMGSGDSRRPNRLGAEMGGPHAAQGGDPEDDRMTGSERRGGRLGNGFPEPDELVMVQVKQIQEMGAYVKLLEYDNIEGMILLSELSRRRIRSIQKLIRVGRNEVVVVMRVDKEKGYIDLSKRRVSAEDVVKCEERYNKSKTVSSIVRHVSEKTELDMETINEMVAWPLFEKYGHAFDAFKLSITEPDTVFGDLNIPENVMTHLTSNIARRLTPQPVKVRADIEATCFAYSGIDAIRTALKLGESIGTESVPIKIRLVAPPLYVMVSNATDKQGAIELLETAIERIGESLKKDGGQLVVKMKPKAVSETDDLELAALMERVARENKEVSGDEDSDAD</sequence>
<dbReference type="InterPro" id="IPR024054">
    <property type="entry name" value="TIF2_asu_middle_sf"/>
</dbReference>
<dbReference type="GO" id="GO:0005850">
    <property type="term" value="C:eukaryotic translation initiation factor 2 complex"/>
    <property type="evidence" value="ECO:0007669"/>
    <property type="project" value="TreeGrafter"/>
</dbReference>
<evidence type="ECO:0000256" key="6">
    <source>
        <dbReference type="ARBA" id="ARBA00022553"/>
    </source>
</evidence>
<dbReference type="InterPro" id="IPR011488">
    <property type="entry name" value="TIF_2_asu"/>
</dbReference>
<dbReference type="AlphaFoldDB" id="A0A5B0Q659"/>
<feature type="compositionally biased region" description="Polar residues" evidence="10">
    <location>
        <begin position="96"/>
        <end position="107"/>
    </location>
</feature>
<dbReference type="InterPro" id="IPR012340">
    <property type="entry name" value="NA-bd_OB-fold"/>
</dbReference>
<dbReference type="FunFam" id="1.10.150.190:FF:000002">
    <property type="entry name" value="Translation initiation factor 2, alpha subunit"/>
    <property type="match status" value="1"/>
</dbReference>
<evidence type="ECO:0000256" key="10">
    <source>
        <dbReference type="SAM" id="MobiDB-lite"/>
    </source>
</evidence>
<dbReference type="GO" id="GO:0003723">
    <property type="term" value="F:RNA binding"/>
    <property type="evidence" value="ECO:0007669"/>
    <property type="project" value="UniProtKB-KW"/>
</dbReference>
<dbReference type="Pfam" id="PF00575">
    <property type="entry name" value="S1"/>
    <property type="match status" value="1"/>
</dbReference>
<feature type="chain" id="PRO_5022864397" description="Eukaryotic translation initiation factor 2 subunit alpha" evidence="11">
    <location>
        <begin position="18"/>
        <end position="753"/>
    </location>
</feature>
<dbReference type="GO" id="GO:0003743">
    <property type="term" value="F:translation initiation factor activity"/>
    <property type="evidence" value="ECO:0007669"/>
    <property type="project" value="UniProtKB-KW"/>
</dbReference>
<keyword evidence="8" id="KW-0648">Protein biosynthesis</keyword>